<dbReference type="InterPro" id="IPR050386">
    <property type="entry name" value="Glycosyl_hydrolase_5"/>
</dbReference>
<comment type="similarity">
    <text evidence="3">Belongs to the glycosyl hydrolase 5 (cellulase A) family.</text>
</comment>
<dbReference type="EMBL" id="SMLB01000043">
    <property type="protein sequence ID" value="TDD66135.1"/>
    <property type="molecule type" value="Genomic_DNA"/>
</dbReference>
<dbReference type="SUPFAM" id="SSF51445">
    <property type="entry name" value="(Trans)glycosidases"/>
    <property type="match status" value="1"/>
</dbReference>
<dbReference type="Proteomes" id="UP000295217">
    <property type="component" value="Unassembled WGS sequence"/>
</dbReference>
<organism evidence="5 6">
    <name type="scientific">Jiangella aurantiaca</name>
    <dbReference type="NCBI Taxonomy" id="2530373"/>
    <lineage>
        <taxon>Bacteria</taxon>
        <taxon>Bacillati</taxon>
        <taxon>Actinomycetota</taxon>
        <taxon>Actinomycetes</taxon>
        <taxon>Jiangellales</taxon>
        <taxon>Jiangellaceae</taxon>
        <taxon>Jiangella</taxon>
    </lineage>
</organism>
<evidence type="ECO:0000256" key="3">
    <source>
        <dbReference type="RuleBase" id="RU361153"/>
    </source>
</evidence>
<dbReference type="GO" id="GO:0005576">
    <property type="term" value="C:extracellular region"/>
    <property type="evidence" value="ECO:0007669"/>
    <property type="project" value="TreeGrafter"/>
</dbReference>
<comment type="caution">
    <text evidence="5">The sequence shown here is derived from an EMBL/GenBank/DDBJ whole genome shotgun (WGS) entry which is preliminary data.</text>
</comment>
<dbReference type="Gene3D" id="3.20.20.80">
    <property type="entry name" value="Glycosidases"/>
    <property type="match status" value="1"/>
</dbReference>
<evidence type="ECO:0000256" key="2">
    <source>
        <dbReference type="ARBA" id="ARBA00023295"/>
    </source>
</evidence>
<dbReference type="AlphaFoldDB" id="A0A4R5A3Q3"/>
<name>A0A4R5A3Q3_9ACTN</name>
<dbReference type="PANTHER" id="PTHR31297">
    <property type="entry name" value="GLUCAN ENDO-1,6-BETA-GLUCOSIDASE B"/>
    <property type="match status" value="1"/>
</dbReference>
<dbReference type="FunFam" id="3.20.20.80:FF:000130">
    <property type="entry name" value="Endoglucanase C"/>
    <property type="match status" value="1"/>
</dbReference>
<evidence type="ECO:0000313" key="6">
    <source>
        <dbReference type="Proteomes" id="UP000295217"/>
    </source>
</evidence>
<evidence type="ECO:0000256" key="1">
    <source>
        <dbReference type="ARBA" id="ARBA00022801"/>
    </source>
</evidence>
<dbReference type="Pfam" id="PF00150">
    <property type="entry name" value="Cellulase"/>
    <property type="match status" value="1"/>
</dbReference>
<evidence type="ECO:0000259" key="4">
    <source>
        <dbReference type="Pfam" id="PF00150"/>
    </source>
</evidence>
<evidence type="ECO:0000313" key="5">
    <source>
        <dbReference type="EMBL" id="TDD66135.1"/>
    </source>
</evidence>
<sequence length="465" mass="52811">MSLPWIRFDGTRLTDDQGRPVRLRGVGLGGWMNMENFITGYAGTESQHRAALRVALGPEGYKRFFDRFLDDFFADADASFLTGLGVNAVRVPFGYRHFEDDDRSFELKESGFRRLDQAVRACARHGLYAILDLHAAPGYQNQNWHSDNPTHQAFFWQHRHFQDRVVHLWEALADRYRDEPAVAGYNPLNEPGDPSGEAIGPFYERLEAAIRAVDPRHVLFLDGNRYSTDFSMFAEPFPATVYTAHDYALPGIARDGAYPGVTRGEWFDRDVLEQTFLRRTEFMRRTGTPIWIGEFGPIYTGDRERDEACLRLLADQLAIYDEHGASWSLWTYKDVGLQGLVHARADSPYLRRIAPELERKNRLGTDSWGGTDRNVRAVMQPIEELFDREFPGFAPYPWGRRAWLGLLVRNILLAEPLAERFGACFEGVTPDEAGELAASFAFDACVVRDELAAVLRANLASHPAP</sequence>
<dbReference type="InterPro" id="IPR017853">
    <property type="entry name" value="GH"/>
</dbReference>
<keyword evidence="6" id="KW-1185">Reference proteome</keyword>
<reference evidence="5 6" key="1">
    <citation type="submission" date="2019-02" db="EMBL/GenBank/DDBJ databases">
        <title>Draft genome sequences of novel Actinobacteria.</title>
        <authorList>
            <person name="Sahin N."/>
            <person name="Ay H."/>
            <person name="Saygin H."/>
        </authorList>
    </citation>
    <scope>NUCLEOTIDE SEQUENCE [LARGE SCALE GENOMIC DNA]</scope>
    <source>
        <strain evidence="5 6">8K307</strain>
    </source>
</reference>
<dbReference type="GO" id="GO:0009251">
    <property type="term" value="P:glucan catabolic process"/>
    <property type="evidence" value="ECO:0007669"/>
    <property type="project" value="TreeGrafter"/>
</dbReference>
<gene>
    <name evidence="5" type="ORF">E1262_23245</name>
</gene>
<proteinExistence type="inferred from homology"/>
<dbReference type="GO" id="GO:0008422">
    <property type="term" value="F:beta-glucosidase activity"/>
    <property type="evidence" value="ECO:0007669"/>
    <property type="project" value="TreeGrafter"/>
</dbReference>
<keyword evidence="1 3" id="KW-0378">Hydrolase</keyword>
<dbReference type="InterPro" id="IPR001547">
    <property type="entry name" value="Glyco_hydro_5"/>
</dbReference>
<dbReference type="OrthoDB" id="4771662at2"/>
<dbReference type="PANTHER" id="PTHR31297:SF13">
    <property type="entry name" value="PUTATIVE-RELATED"/>
    <property type="match status" value="1"/>
</dbReference>
<accession>A0A4R5A3Q3</accession>
<feature type="domain" description="Glycoside hydrolase family 5" evidence="4">
    <location>
        <begin position="76"/>
        <end position="334"/>
    </location>
</feature>
<protein>
    <submittedName>
        <fullName evidence="5">Glycoside hydrolase family 5 protein</fullName>
    </submittedName>
</protein>
<dbReference type="RefSeq" id="WP_132106096.1">
    <property type="nucleotide sequence ID" value="NZ_SMLB01000043.1"/>
</dbReference>
<dbReference type="GO" id="GO:0009986">
    <property type="term" value="C:cell surface"/>
    <property type="evidence" value="ECO:0007669"/>
    <property type="project" value="TreeGrafter"/>
</dbReference>
<keyword evidence="2 3" id="KW-0326">Glycosidase</keyword>